<reference evidence="3" key="1">
    <citation type="submission" date="2019-03" db="EMBL/GenBank/DDBJ databases">
        <title>Long read genome sequence of the mycoparasitic Pythium oligandrum ATCC 38472 isolated from sugarbeet rhizosphere.</title>
        <authorList>
            <person name="Gaulin E."/>
        </authorList>
    </citation>
    <scope>NUCLEOTIDE SEQUENCE</scope>
    <source>
        <strain evidence="3">ATCC 38472_TT</strain>
    </source>
</reference>
<dbReference type="Proteomes" id="UP000794436">
    <property type="component" value="Unassembled WGS sequence"/>
</dbReference>
<feature type="region of interest" description="Disordered" evidence="2">
    <location>
        <begin position="694"/>
        <end position="743"/>
    </location>
</feature>
<name>A0A8K1CJ56_PYTOL</name>
<feature type="coiled-coil region" evidence="1">
    <location>
        <begin position="133"/>
        <end position="160"/>
    </location>
</feature>
<dbReference type="EMBL" id="SPLM01000042">
    <property type="protein sequence ID" value="TMW64009.1"/>
    <property type="molecule type" value="Genomic_DNA"/>
</dbReference>
<proteinExistence type="predicted"/>
<organism evidence="3 4">
    <name type="scientific">Pythium oligandrum</name>
    <name type="common">Mycoparasitic fungus</name>
    <dbReference type="NCBI Taxonomy" id="41045"/>
    <lineage>
        <taxon>Eukaryota</taxon>
        <taxon>Sar</taxon>
        <taxon>Stramenopiles</taxon>
        <taxon>Oomycota</taxon>
        <taxon>Peronosporomycetes</taxon>
        <taxon>Pythiales</taxon>
        <taxon>Pythiaceae</taxon>
        <taxon>Pythium</taxon>
    </lineage>
</organism>
<sequence length="743" mass="84517">MADTATSALLRESLKKMNEARDKITTTTRAEPVFSLTLLTKKKDILQSEKRKLEVSLQHKIDILYRLRRHYEQLLTSNGNVQERTRLHGGKIQEILFALEKMTPLASESLRTDGTMFDKQSESEGLDACSSKAALVEMALDQLKHHIERLELDSMTAEESHQRQVMNVISMKTQMSEGDEQLLMLNEEVFAMVELLERERRALKCADSCLGLMAQRYERSIIEVTQIEEDVQTLTLLQSDLIRSLETYREMSAEEAGQRRLSRSISRSELEQIDDLVNKAGPSCPDDEKLASVTSSLTEKLSLISNALRTTKVSRQEATIRLKGVMERLACAKSSLKSYEDQVKWLQNRHRHYAKECGETVTVQQMKKLEYDDFCEACATEMASIDFHMTSIKEATHNELERLRTFHENRASLNKELSEKRFKVQEHQKLADVMQSEIATSDLVTKLLVEENALRISSVGDQESRRARLASILDREVMLSEDAESSLQRLRVVVTEIDTNEKLLRLDLLKQSEHAEKQLVQVQEIISPLKDISCLEKTIVEKTTHQKSNEAAKKAELDKQLEADETQLHARYDELASKMRLRYQTAIKNAVLEYDNLVAVKEKQSVLTTTAVEKSGEASLQQYNEATNVNRVQHPAQISKNKARSVKTSRRRIITKRAQKAPQVGDGDRAQGDPALKVGDTPCDFGRLDGVTSKADTHFDSTHVPTTRKVRPPIKKQPQPKATKGRRASQTIDWFTDDSFSFT</sequence>
<feature type="coiled-coil region" evidence="1">
    <location>
        <begin position="322"/>
        <end position="356"/>
    </location>
</feature>
<gene>
    <name evidence="3" type="ORF">Poli38472_014714</name>
</gene>
<evidence type="ECO:0000313" key="3">
    <source>
        <dbReference type="EMBL" id="TMW64009.1"/>
    </source>
</evidence>
<accession>A0A8K1CJ56</accession>
<dbReference type="AlphaFoldDB" id="A0A8K1CJ56"/>
<keyword evidence="1" id="KW-0175">Coiled coil</keyword>
<evidence type="ECO:0000313" key="4">
    <source>
        <dbReference type="Proteomes" id="UP000794436"/>
    </source>
</evidence>
<feature type="compositionally biased region" description="Polar residues" evidence="2">
    <location>
        <begin position="728"/>
        <end position="743"/>
    </location>
</feature>
<protein>
    <submittedName>
        <fullName evidence="3">Uncharacterized protein</fullName>
    </submittedName>
</protein>
<keyword evidence="4" id="KW-1185">Reference proteome</keyword>
<evidence type="ECO:0000256" key="2">
    <source>
        <dbReference type="SAM" id="MobiDB-lite"/>
    </source>
</evidence>
<comment type="caution">
    <text evidence="3">The sequence shown here is derived from an EMBL/GenBank/DDBJ whole genome shotgun (WGS) entry which is preliminary data.</text>
</comment>
<dbReference type="OrthoDB" id="129401at2759"/>
<feature type="region of interest" description="Disordered" evidence="2">
    <location>
        <begin position="656"/>
        <end position="678"/>
    </location>
</feature>
<evidence type="ECO:0000256" key="1">
    <source>
        <dbReference type="SAM" id="Coils"/>
    </source>
</evidence>